<keyword evidence="3" id="KW-1185">Reference proteome</keyword>
<dbReference type="KEGG" id="peh:Spb1_35530"/>
<reference evidence="2 3" key="1">
    <citation type="submission" date="2019-02" db="EMBL/GenBank/DDBJ databases">
        <title>Deep-cultivation of Planctomycetes and their phenomic and genomic characterization uncovers novel biology.</title>
        <authorList>
            <person name="Wiegand S."/>
            <person name="Jogler M."/>
            <person name="Boedeker C."/>
            <person name="Pinto D."/>
            <person name="Vollmers J."/>
            <person name="Rivas-Marin E."/>
            <person name="Kohn T."/>
            <person name="Peeters S.H."/>
            <person name="Heuer A."/>
            <person name="Rast P."/>
            <person name="Oberbeckmann S."/>
            <person name="Bunk B."/>
            <person name="Jeske O."/>
            <person name="Meyerdierks A."/>
            <person name="Storesund J.E."/>
            <person name="Kallscheuer N."/>
            <person name="Luecker S."/>
            <person name="Lage O.M."/>
            <person name="Pohl T."/>
            <person name="Merkel B.J."/>
            <person name="Hornburger P."/>
            <person name="Mueller R.-W."/>
            <person name="Bruemmer F."/>
            <person name="Labrenz M."/>
            <person name="Spormann A.M."/>
            <person name="Op den Camp H."/>
            <person name="Overmann J."/>
            <person name="Amann R."/>
            <person name="Jetten M.S.M."/>
            <person name="Mascher T."/>
            <person name="Medema M.H."/>
            <person name="Devos D.P."/>
            <person name="Kaster A.-K."/>
            <person name="Ovreas L."/>
            <person name="Rohde M."/>
            <person name="Galperin M.Y."/>
            <person name="Jogler C."/>
        </authorList>
    </citation>
    <scope>NUCLEOTIDE SEQUENCE [LARGE SCALE GENOMIC DNA]</scope>
    <source>
        <strain evidence="2 3">Spb1</strain>
    </source>
</reference>
<name>A0A518GSP8_9PLAN</name>
<keyword evidence="1" id="KW-0812">Transmembrane</keyword>
<evidence type="ECO:0000313" key="2">
    <source>
        <dbReference type="EMBL" id="QDV31608.1"/>
    </source>
</evidence>
<accession>A0A518GSP8</accession>
<keyword evidence="1" id="KW-0472">Membrane</keyword>
<protein>
    <submittedName>
        <fullName evidence="2">Uncharacterized protein</fullName>
    </submittedName>
</protein>
<feature type="transmembrane region" description="Helical" evidence="1">
    <location>
        <begin position="57"/>
        <end position="77"/>
    </location>
</feature>
<evidence type="ECO:0000256" key="1">
    <source>
        <dbReference type="SAM" id="Phobius"/>
    </source>
</evidence>
<evidence type="ECO:0000313" key="3">
    <source>
        <dbReference type="Proteomes" id="UP000315349"/>
    </source>
</evidence>
<organism evidence="2 3">
    <name type="scientific">Planctopirus ephydatiae</name>
    <dbReference type="NCBI Taxonomy" id="2528019"/>
    <lineage>
        <taxon>Bacteria</taxon>
        <taxon>Pseudomonadati</taxon>
        <taxon>Planctomycetota</taxon>
        <taxon>Planctomycetia</taxon>
        <taxon>Planctomycetales</taxon>
        <taxon>Planctomycetaceae</taxon>
        <taxon>Planctopirus</taxon>
    </lineage>
</organism>
<dbReference type="Proteomes" id="UP000315349">
    <property type="component" value="Chromosome"/>
</dbReference>
<proteinExistence type="predicted"/>
<keyword evidence="1" id="KW-1133">Transmembrane helix</keyword>
<dbReference type="AlphaFoldDB" id="A0A518GSP8"/>
<feature type="transmembrane region" description="Helical" evidence="1">
    <location>
        <begin position="12"/>
        <end position="37"/>
    </location>
</feature>
<feature type="transmembrane region" description="Helical" evidence="1">
    <location>
        <begin position="89"/>
        <end position="110"/>
    </location>
</feature>
<gene>
    <name evidence="2" type="ORF">Spb1_35530</name>
</gene>
<dbReference type="EMBL" id="CP036299">
    <property type="protein sequence ID" value="QDV31608.1"/>
    <property type="molecule type" value="Genomic_DNA"/>
</dbReference>
<sequence>MNREFYAQILRGVKLAVCIFSIMQLILFDGSVLVSLVSGSRDNGFIFASLKLVITKVILAIPSIVILSMLYLLAMILEVSHALRYVRITILVIAIAQCLLLGMVLSSFLISRVGTRTSVAVSVYCSGVR</sequence>